<feature type="compositionally biased region" description="Polar residues" evidence="1">
    <location>
        <begin position="10"/>
        <end position="20"/>
    </location>
</feature>
<evidence type="ECO:0000313" key="2">
    <source>
        <dbReference type="EMBL" id="KGJ87731.1"/>
    </source>
</evidence>
<dbReference type="AlphaFoldDB" id="A0A099KBL0"/>
<reference evidence="2 3" key="1">
    <citation type="submission" date="2014-08" db="EMBL/GenBank/DDBJ databases">
        <title>Genomic and Phenotypic Diversity of Colwellia psychrerythraea strains from Disparate Marine Basins.</title>
        <authorList>
            <person name="Techtmann S.M."/>
            <person name="Stelling S.C."/>
            <person name="Utturkar S.M."/>
            <person name="Alshibli N."/>
            <person name="Harris A."/>
            <person name="Brown S.D."/>
            <person name="Hazen T.C."/>
        </authorList>
    </citation>
    <scope>NUCLEOTIDE SEQUENCE [LARGE SCALE GENOMIC DNA]</scope>
    <source>
        <strain evidence="2 3">GAB14E</strain>
    </source>
</reference>
<proteinExistence type="predicted"/>
<dbReference type="Proteomes" id="UP000029868">
    <property type="component" value="Unassembled WGS sequence"/>
</dbReference>
<gene>
    <name evidence="2" type="ORF">GAB14E_4409</name>
</gene>
<name>A0A099KBL0_COLPS</name>
<dbReference type="EMBL" id="JQEC01000071">
    <property type="protein sequence ID" value="KGJ87731.1"/>
    <property type="molecule type" value="Genomic_DNA"/>
</dbReference>
<feature type="region of interest" description="Disordered" evidence="1">
    <location>
        <begin position="1"/>
        <end position="41"/>
    </location>
</feature>
<organism evidence="2 3">
    <name type="scientific">Colwellia psychrerythraea</name>
    <name type="common">Vibrio psychroerythus</name>
    <dbReference type="NCBI Taxonomy" id="28229"/>
    <lineage>
        <taxon>Bacteria</taxon>
        <taxon>Pseudomonadati</taxon>
        <taxon>Pseudomonadota</taxon>
        <taxon>Gammaproteobacteria</taxon>
        <taxon>Alteromonadales</taxon>
        <taxon>Colwelliaceae</taxon>
        <taxon>Colwellia</taxon>
    </lineage>
</organism>
<sequence length="80" mass="8361">MELSGVDINKFQSSEQTPTTKKADSIVTPEHGGGGVYVPPKTNDSVTISAEASKALNDELVKTYHGGGGVYVPPKKENSA</sequence>
<accession>A0A099KBL0</accession>
<evidence type="ECO:0000313" key="3">
    <source>
        <dbReference type="Proteomes" id="UP000029868"/>
    </source>
</evidence>
<protein>
    <submittedName>
        <fullName evidence="2">Uncharacterized protein</fullName>
    </submittedName>
</protein>
<dbReference type="RefSeq" id="WP_033084310.1">
    <property type="nucleotide sequence ID" value="NZ_JQEC01000071.1"/>
</dbReference>
<dbReference type="PATRIC" id="fig|28229.3.peg.4387"/>
<comment type="caution">
    <text evidence="2">The sequence shown here is derived from an EMBL/GenBank/DDBJ whole genome shotgun (WGS) entry which is preliminary data.</text>
</comment>
<evidence type="ECO:0000256" key="1">
    <source>
        <dbReference type="SAM" id="MobiDB-lite"/>
    </source>
</evidence>